<evidence type="ECO:0000313" key="2">
    <source>
        <dbReference type="EMBL" id="VAW54922.1"/>
    </source>
</evidence>
<evidence type="ECO:0000259" key="1">
    <source>
        <dbReference type="Pfam" id="PF05598"/>
    </source>
</evidence>
<dbReference type="Pfam" id="PF05598">
    <property type="entry name" value="DUF772"/>
    <property type="match status" value="1"/>
</dbReference>
<organism evidence="2">
    <name type="scientific">hydrothermal vent metagenome</name>
    <dbReference type="NCBI Taxonomy" id="652676"/>
    <lineage>
        <taxon>unclassified sequences</taxon>
        <taxon>metagenomes</taxon>
        <taxon>ecological metagenomes</taxon>
    </lineage>
</organism>
<feature type="domain" description="Transposase InsH N-terminal" evidence="1">
    <location>
        <begin position="19"/>
        <end position="76"/>
    </location>
</feature>
<dbReference type="EMBL" id="UOFE01000044">
    <property type="protein sequence ID" value="VAW54922.1"/>
    <property type="molecule type" value="Genomic_DNA"/>
</dbReference>
<accession>A0A3B0WUU4</accession>
<proteinExistence type="predicted"/>
<sequence length="77" mass="8749">MSGFIQGEARHQTTLFPEALDDYIAEENPIRVIDTFVDSLDLANLGFKTIPADTGRPAYHPSMMLKLFIYGYLNRIQ</sequence>
<gene>
    <name evidence="2" type="ORF">MNBD_GAMMA05-1866</name>
</gene>
<protein>
    <recommendedName>
        <fullName evidence="1">Transposase InsH N-terminal domain-containing protein</fullName>
    </recommendedName>
</protein>
<name>A0A3B0WUU4_9ZZZZ</name>
<reference evidence="2" key="1">
    <citation type="submission" date="2018-06" db="EMBL/GenBank/DDBJ databases">
        <authorList>
            <person name="Zhirakovskaya E."/>
        </authorList>
    </citation>
    <scope>NUCLEOTIDE SEQUENCE</scope>
</reference>
<dbReference type="PANTHER" id="PTHR33408:SF2">
    <property type="entry name" value="TRANSPOSASE DDE DOMAIN-CONTAINING PROTEIN"/>
    <property type="match status" value="1"/>
</dbReference>
<dbReference type="InterPro" id="IPR008490">
    <property type="entry name" value="Transposase_InsH_N"/>
</dbReference>
<dbReference type="PANTHER" id="PTHR33408">
    <property type="entry name" value="TRANSPOSASE"/>
    <property type="match status" value="1"/>
</dbReference>
<feature type="non-terminal residue" evidence="2">
    <location>
        <position position="77"/>
    </location>
</feature>
<dbReference type="AlphaFoldDB" id="A0A3B0WUU4"/>